<proteinExistence type="predicted"/>
<feature type="non-terminal residue" evidence="2">
    <location>
        <position position="1"/>
    </location>
</feature>
<evidence type="ECO:0000313" key="2">
    <source>
        <dbReference type="EMBL" id="GMH78511.1"/>
    </source>
</evidence>
<reference evidence="3" key="1">
    <citation type="journal article" date="2023" name="Commun. Biol.">
        <title>Genome analysis of Parmales, the sister group of diatoms, reveals the evolutionary specialization of diatoms from phago-mixotrophs to photoautotrophs.</title>
        <authorList>
            <person name="Ban H."/>
            <person name="Sato S."/>
            <person name="Yoshikawa S."/>
            <person name="Yamada K."/>
            <person name="Nakamura Y."/>
            <person name="Ichinomiya M."/>
            <person name="Sato N."/>
            <person name="Blanc-Mathieu R."/>
            <person name="Endo H."/>
            <person name="Kuwata A."/>
            <person name="Ogata H."/>
        </authorList>
    </citation>
    <scope>NUCLEOTIDE SEQUENCE [LARGE SCALE GENOMIC DNA]</scope>
</reference>
<evidence type="ECO:0000259" key="1">
    <source>
        <dbReference type="Pfam" id="PF07647"/>
    </source>
</evidence>
<evidence type="ECO:0000313" key="3">
    <source>
        <dbReference type="Proteomes" id="UP001162640"/>
    </source>
</evidence>
<gene>
    <name evidence="2" type="ORF">TL16_g07829</name>
</gene>
<dbReference type="SUPFAM" id="SSF47769">
    <property type="entry name" value="SAM/Pointed domain"/>
    <property type="match status" value="1"/>
</dbReference>
<dbReference type="CDD" id="cd09487">
    <property type="entry name" value="SAM_superfamily"/>
    <property type="match status" value="1"/>
</dbReference>
<dbReference type="AlphaFoldDB" id="A0A9W7AXT6"/>
<comment type="caution">
    <text evidence="2">The sequence shown here is derived from an EMBL/GenBank/DDBJ whole genome shotgun (WGS) entry which is preliminary data.</text>
</comment>
<sequence length="101" mass="10892">SVEPMPSMKPNIASCALNAMNCVDLGKALEDELGIGQYSESFMTEGIDGPVLVALAFDAEMLDDCLKDELGVASALHRGKIKAFISKKMMQYEYAGGKKNE</sequence>
<dbReference type="Pfam" id="PF07647">
    <property type="entry name" value="SAM_2"/>
    <property type="match status" value="1"/>
</dbReference>
<organism evidence="2 3">
    <name type="scientific">Triparma laevis f. inornata</name>
    <dbReference type="NCBI Taxonomy" id="1714386"/>
    <lineage>
        <taxon>Eukaryota</taxon>
        <taxon>Sar</taxon>
        <taxon>Stramenopiles</taxon>
        <taxon>Ochrophyta</taxon>
        <taxon>Bolidophyceae</taxon>
        <taxon>Parmales</taxon>
        <taxon>Triparmaceae</taxon>
        <taxon>Triparma</taxon>
    </lineage>
</organism>
<name>A0A9W7AXT6_9STRA</name>
<protein>
    <recommendedName>
        <fullName evidence="1">SAM domain-containing protein</fullName>
    </recommendedName>
</protein>
<dbReference type="Gene3D" id="1.10.150.50">
    <property type="entry name" value="Transcription Factor, Ets-1"/>
    <property type="match status" value="1"/>
</dbReference>
<dbReference type="InterPro" id="IPR013761">
    <property type="entry name" value="SAM/pointed_sf"/>
</dbReference>
<dbReference type="Proteomes" id="UP001162640">
    <property type="component" value="Unassembled WGS sequence"/>
</dbReference>
<feature type="domain" description="SAM" evidence="1">
    <location>
        <begin position="32"/>
        <end position="81"/>
    </location>
</feature>
<dbReference type="EMBL" id="BLQM01000252">
    <property type="protein sequence ID" value="GMH78511.1"/>
    <property type="molecule type" value="Genomic_DNA"/>
</dbReference>
<dbReference type="InterPro" id="IPR001660">
    <property type="entry name" value="SAM"/>
</dbReference>
<accession>A0A9W7AXT6</accession>